<evidence type="ECO:0000256" key="6">
    <source>
        <dbReference type="ARBA" id="ARBA00023239"/>
    </source>
</evidence>
<name>A0AAD9NGA0_9ANNE</name>
<gene>
    <name evidence="10" type="ORF">LSH36_12g29033</name>
</gene>
<evidence type="ECO:0000313" key="10">
    <source>
        <dbReference type="EMBL" id="KAK2169177.1"/>
    </source>
</evidence>
<reference evidence="10" key="1">
    <citation type="journal article" date="2023" name="Mol. Biol. Evol.">
        <title>Third-Generation Sequencing Reveals the Adaptive Role of the Epigenome in Three Deep-Sea Polychaetes.</title>
        <authorList>
            <person name="Perez M."/>
            <person name="Aroh O."/>
            <person name="Sun Y."/>
            <person name="Lan Y."/>
            <person name="Juniper S.K."/>
            <person name="Young C.R."/>
            <person name="Angers B."/>
            <person name="Qian P.Y."/>
        </authorList>
    </citation>
    <scope>NUCLEOTIDE SEQUENCE</scope>
    <source>
        <strain evidence="10">P08H-3</strain>
    </source>
</reference>
<dbReference type="Proteomes" id="UP001208570">
    <property type="component" value="Unassembled WGS sequence"/>
</dbReference>
<feature type="non-terminal residue" evidence="10">
    <location>
        <position position="222"/>
    </location>
</feature>
<dbReference type="Gene3D" id="3.40.1190.20">
    <property type="match status" value="1"/>
</dbReference>
<evidence type="ECO:0000256" key="7">
    <source>
        <dbReference type="ARBA" id="ARBA00029804"/>
    </source>
</evidence>
<keyword evidence="4" id="KW-0521">NADP</keyword>
<comment type="caution">
    <text evidence="10">The sequence shown here is derived from an EMBL/GenBank/DDBJ whole genome shotgun (WGS) entry which is preliminary data.</text>
</comment>
<dbReference type="Pfam" id="PF01256">
    <property type="entry name" value="Carb_kinase"/>
    <property type="match status" value="1"/>
</dbReference>
<dbReference type="EMBL" id="JAODUP010000012">
    <property type="protein sequence ID" value="KAK2169177.1"/>
    <property type="molecule type" value="Genomic_DNA"/>
</dbReference>
<keyword evidence="11" id="KW-1185">Reference proteome</keyword>
<keyword evidence="2" id="KW-0547">Nucleotide-binding</keyword>
<dbReference type="PANTHER" id="PTHR12592:SF0">
    <property type="entry name" value="ATP-DEPENDENT (S)-NAD(P)H-HYDRATE DEHYDRATASE"/>
    <property type="match status" value="1"/>
</dbReference>
<dbReference type="GO" id="GO:0005524">
    <property type="term" value="F:ATP binding"/>
    <property type="evidence" value="ECO:0007669"/>
    <property type="project" value="UniProtKB-KW"/>
</dbReference>
<keyword evidence="3" id="KW-0067">ATP-binding</keyword>
<organism evidence="10 11">
    <name type="scientific">Paralvinella palmiformis</name>
    <dbReference type="NCBI Taxonomy" id="53620"/>
    <lineage>
        <taxon>Eukaryota</taxon>
        <taxon>Metazoa</taxon>
        <taxon>Spiralia</taxon>
        <taxon>Lophotrochozoa</taxon>
        <taxon>Annelida</taxon>
        <taxon>Polychaeta</taxon>
        <taxon>Sedentaria</taxon>
        <taxon>Canalipalpata</taxon>
        <taxon>Terebellida</taxon>
        <taxon>Terebelliformia</taxon>
        <taxon>Alvinellidae</taxon>
        <taxon>Paralvinella</taxon>
    </lineage>
</organism>
<dbReference type="NCBIfam" id="TIGR00196">
    <property type="entry name" value="yjeF_cterm"/>
    <property type="match status" value="1"/>
</dbReference>
<dbReference type="HAMAP" id="MF_01965">
    <property type="entry name" value="NADHX_dehydratase"/>
    <property type="match status" value="1"/>
</dbReference>
<dbReference type="InterPro" id="IPR000631">
    <property type="entry name" value="CARKD"/>
</dbReference>
<accession>A0AAD9NGA0</accession>
<evidence type="ECO:0000313" key="11">
    <source>
        <dbReference type="Proteomes" id="UP001208570"/>
    </source>
</evidence>
<dbReference type="GO" id="GO:0110051">
    <property type="term" value="P:metabolite repair"/>
    <property type="evidence" value="ECO:0007669"/>
    <property type="project" value="TreeGrafter"/>
</dbReference>
<evidence type="ECO:0000256" key="4">
    <source>
        <dbReference type="ARBA" id="ARBA00022857"/>
    </source>
</evidence>
<dbReference type="CDD" id="cd01171">
    <property type="entry name" value="YXKO-related"/>
    <property type="match status" value="1"/>
</dbReference>
<keyword evidence="6" id="KW-0456">Lyase</keyword>
<sequence length="222" mass="23713">MDSVISIHHAMSTTTHGPELTNMVKSIVPVLTHDLYKGQCGRIGIVGGCKEYTGAPYFGAISALKLGADLAHVFCTEGAAPVIKSYSPELIVHPVLPNVKIEIDQWLPKMHSLVIGPGLGRDPGLLDNVKGFVTKARELAVPLVLDADAVFLISQDPSLITGYQRVILTPNAVEFNRLFETVIGSKPPSDDDLASSVNDLSAALGHVTIVRKGREDIISDGK</sequence>
<proteinExistence type="inferred from homology"/>
<comment type="catalytic activity">
    <reaction evidence="8">
        <text>(6S)-NADPHX + ATP = ADP + phosphate + NADPH + H(+)</text>
        <dbReference type="Rhea" id="RHEA:32231"/>
        <dbReference type="ChEBI" id="CHEBI:15378"/>
        <dbReference type="ChEBI" id="CHEBI:30616"/>
        <dbReference type="ChEBI" id="CHEBI:43474"/>
        <dbReference type="ChEBI" id="CHEBI:57783"/>
        <dbReference type="ChEBI" id="CHEBI:64076"/>
        <dbReference type="ChEBI" id="CHEBI:456216"/>
        <dbReference type="EC" id="4.2.1.93"/>
    </reaction>
</comment>
<evidence type="ECO:0000259" key="9">
    <source>
        <dbReference type="PROSITE" id="PS51383"/>
    </source>
</evidence>
<evidence type="ECO:0000256" key="5">
    <source>
        <dbReference type="ARBA" id="ARBA00023027"/>
    </source>
</evidence>
<dbReference type="SUPFAM" id="SSF53613">
    <property type="entry name" value="Ribokinase-like"/>
    <property type="match status" value="1"/>
</dbReference>
<evidence type="ECO:0000256" key="3">
    <source>
        <dbReference type="ARBA" id="ARBA00022840"/>
    </source>
</evidence>
<dbReference type="PANTHER" id="PTHR12592">
    <property type="entry name" value="ATP-DEPENDENT (S)-NAD(P)H-HYDRATE DEHYDRATASE FAMILY MEMBER"/>
    <property type="match status" value="1"/>
</dbReference>
<keyword evidence="5" id="KW-0520">NAD</keyword>
<evidence type="ECO:0000256" key="1">
    <source>
        <dbReference type="ARBA" id="ARBA00013249"/>
    </source>
</evidence>
<dbReference type="PROSITE" id="PS51383">
    <property type="entry name" value="YJEF_C_3"/>
    <property type="match status" value="1"/>
</dbReference>
<evidence type="ECO:0000256" key="2">
    <source>
        <dbReference type="ARBA" id="ARBA00022741"/>
    </source>
</evidence>
<evidence type="ECO:0000256" key="8">
    <source>
        <dbReference type="ARBA" id="ARBA00047472"/>
    </source>
</evidence>
<protein>
    <recommendedName>
        <fullName evidence="1">ATP-dependent NAD(P)H-hydrate dehydratase</fullName>
        <ecNumber evidence="1">4.2.1.93</ecNumber>
    </recommendedName>
    <alternativeName>
        <fullName evidence="7">NAD(P)HX dehydratase</fullName>
    </alternativeName>
</protein>
<dbReference type="EC" id="4.2.1.93" evidence="1"/>
<dbReference type="AlphaFoldDB" id="A0AAD9NGA0"/>
<feature type="domain" description="YjeF C-terminal" evidence="9">
    <location>
        <begin position="20"/>
        <end position="222"/>
    </location>
</feature>
<dbReference type="GO" id="GO:0047453">
    <property type="term" value="F:ATP-dependent NAD(P)H-hydrate dehydratase activity"/>
    <property type="evidence" value="ECO:0007669"/>
    <property type="project" value="UniProtKB-EC"/>
</dbReference>
<dbReference type="InterPro" id="IPR029056">
    <property type="entry name" value="Ribokinase-like"/>
</dbReference>